<keyword evidence="1" id="KW-1133">Transmembrane helix</keyword>
<evidence type="ECO:0000313" key="3">
    <source>
        <dbReference type="Proteomes" id="UP000199019"/>
    </source>
</evidence>
<dbReference type="Proteomes" id="UP000199019">
    <property type="component" value="Unassembled WGS sequence"/>
</dbReference>
<sequence length="504" mass="53374">MGFAGRLGERLTPRAWLAVVAVAFGVAQVLLVRDLPLGWDESIYASQDDPRRPALLFTAPRARGMPWIAAPLQAVTGSTVALRVYLAVLASVVLYLAYAVWLRVRPDASVPLAALGFGSLWITLFYAPSLMPNVPVALAGVLATGALLCAALRRGPSWLPWAGGAAVAAATLIRPGDVVPLVGALAVAVLLHPRWRRRAVSLLAPPVVGAVLGALPWVIEAQQRYDGLFARVRRAISTQSTGQRFVPDYELRALDGPLLCRPCNRATQPIPLTGLMWWVAGAALVAVAVWLVLRSRPRVGGSAEVAAVGFRGIPRSAVLLPAFVGGVLALPYLLLVGYAAPRFLLPAYALLALPAAQALRHLCLRPSGVVRPAVAGLVAVLLAGQLVVQYRQLTSIVAGSNPGRQHLVALAAAMARHGVSPPCMLIGSDAAPVAYVARCDAVRIKTNPGDEPFTLADLRAEATRQHVALVLRSGQARPSYAKGWKALPAKDLPHGWRVYVSRGS</sequence>
<evidence type="ECO:0000313" key="2">
    <source>
        <dbReference type="EMBL" id="SES25421.1"/>
    </source>
</evidence>
<feature type="transmembrane region" description="Helical" evidence="1">
    <location>
        <begin position="165"/>
        <end position="192"/>
    </location>
</feature>
<protein>
    <recommendedName>
        <fullName evidence="4">Glycosyltransferase RgtA/B/C/D-like domain-containing protein</fullName>
    </recommendedName>
</protein>
<feature type="transmembrane region" description="Helical" evidence="1">
    <location>
        <begin position="15"/>
        <end position="32"/>
    </location>
</feature>
<dbReference type="AlphaFoldDB" id="A0A1H9VV63"/>
<evidence type="ECO:0008006" key="4">
    <source>
        <dbReference type="Google" id="ProtNLM"/>
    </source>
</evidence>
<reference evidence="3" key="1">
    <citation type="submission" date="2016-10" db="EMBL/GenBank/DDBJ databases">
        <authorList>
            <person name="Varghese N."/>
            <person name="Submissions S."/>
        </authorList>
    </citation>
    <scope>NUCLEOTIDE SEQUENCE [LARGE SCALE GENOMIC DNA]</scope>
    <source>
        <strain evidence="3">CGMCC 1.6963</strain>
    </source>
</reference>
<feature type="transmembrane region" description="Helical" evidence="1">
    <location>
        <begin position="84"/>
        <end position="102"/>
    </location>
</feature>
<dbReference type="STRING" id="587636.SAMN05216199_2581"/>
<proteinExistence type="predicted"/>
<keyword evidence="1" id="KW-0472">Membrane</keyword>
<keyword evidence="3" id="KW-1185">Reference proteome</keyword>
<feature type="transmembrane region" description="Helical" evidence="1">
    <location>
        <begin position="318"/>
        <end position="339"/>
    </location>
</feature>
<dbReference type="RefSeq" id="WP_091758718.1">
    <property type="nucleotide sequence ID" value="NZ_FOHB01000004.1"/>
</dbReference>
<dbReference type="EMBL" id="FOHB01000004">
    <property type="protein sequence ID" value="SES25421.1"/>
    <property type="molecule type" value="Genomic_DNA"/>
</dbReference>
<feature type="transmembrane region" description="Helical" evidence="1">
    <location>
        <begin position="199"/>
        <end position="219"/>
    </location>
</feature>
<feature type="transmembrane region" description="Helical" evidence="1">
    <location>
        <begin position="108"/>
        <end position="127"/>
    </location>
</feature>
<organism evidence="2 3">
    <name type="scientific">Pedococcus cremeus</name>
    <dbReference type="NCBI Taxonomy" id="587636"/>
    <lineage>
        <taxon>Bacteria</taxon>
        <taxon>Bacillati</taxon>
        <taxon>Actinomycetota</taxon>
        <taxon>Actinomycetes</taxon>
        <taxon>Micrococcales</taxon>
        <taxon>Intrasporangiaceae</taxon>
        <taxon>Pedococcus</taxon>
    </lineage>
</organism>
<keyword evidence="1" id="KW-0812">Transmembrane</keyword>
<dbReference type="OrthoDB" id="3458595at2"/>
<gene>
    <name evidence="2" type="ORF">SAMN05216199_2581</name>
</gene>
<name>A0A1H9VV63_9MICO</name>
<feature type="transmembrane region" description="Helical" evidence="1">
    <location>
        <begin position="275"/>
        <end position="293"/>
    </location>
</feature>
<evidence type="ECO:0000256" key="1">
    <source>
        <dbReference type="SAM" id="Phobius"/>
    </source>
</evidence>
<accession>A0A1H9VV63</accession>